<dbReference type="PANTHER" id="PTHR22753">
    <property type="entry name" value="TRANSMEMBRANE PROTEIN 68"/>
    <property type="match status" value="1"/>
</dbReference>
<dbReference type="Proteomes" id="UP000321223">
    <property type="component" value="Unassembled WGS sequence"/>
</dbReference>
<dbReference type="AlphaFoldDB" id="A0A510PGV0"/>
<evidence type="ECO:0000313" key="2">
    <source>
        <dbReference type="EMBL" id="GCA92950.1"/>
    </source>
</evidence>
<dbReference type="GO" id="GO:0016020">
    <property type="term" value="C:membrane"/>
    <property type="evidence" value="ECO:0007669"/>
    <property type="project" value="TreeGrafter"/>
</dbReference>
<protein>
    <submittedName>
        <fullName evidence="2">Alpha/beta hydrolase</fullName>
    </submittedName>
</protein>
<dbReference type="InterPro" id="IPR000073">
    <property type="entry name" value="AB_hydrolase_1"/>
</dbReference>
<sequence>MEQPVSWIIPRHPRPDYPLFVFLPGMDGSGQLYHRQIKNLAPYFDLRCLVISPQYLGDWEELSTLVIALLEQELKRQSRKVYLCGESFGGCLALKIATKSPKLIKKLILINPASSFNQRPLLSLGIGITQMMPDFIQGSSALTILPFLAALGRISQEDRRSLLKAMQYVPLKTISWRLSQLQRFQVSASELKRLQLGVLVIASQGDRLLPSVAEAKRLIQQLPAAKLTILPHSGHACLLETDIHLKDILHHHACLPRSLPAKSH</sequence>
<feature type="domain" description="AB hydrolase-1" evidence="1">
    <location>
        <begin position="20"/>
        <end position="240"/>
    </location>
</feature>
<organism evidence="2 3">
    <name type="scientific">Microcystis aeruginosa 11-30S32</name>
    <dbReference type="NCBI Taxonomy" id="2358142"/>
    <lineage>
        <taxon>Bacteria</taxon>
        <taxon>Bacillati</taxon>
        <taxon>Cyanobacteriota</taxon>
        <taxon>Cyanophyceae</taxon>
        <taxon>Oscillatoriophycideae</taxon>
        <taxon>Chroococcales</taxon>
        <taxon>Microcystaceae</taxon>
        <taxon>Microcystis</taxon>
    </lineage>
</organism>
<dbReference type="PANTHER" id="PTHR22753:SF48">
    <property type="entry name" value="PHOSPHOLIPID_GLYCEROL ACYLTRANSFERASE DOMAIN-CONTAINING PROTEIN"/>
    <property type="match status" value="1"/>
</dbReference>
<accession>A0A510PGV0</accession>
<dbReference type="SUPFAM" id="SSF53474">
    <property type="entry name" value="alpha/beta-Hydrolases"/>
    <property type="match status" value="1"/>
</dbReference>
<reference evidence="2 3" key="1">
    <citation type="journal article" date="2019" name="Appl. Environ. Microbiol.">
        <title>Co-occurrence of broad and narrow host-range viruses infecting the toxic bloom-forming cyanobacterium Microcystis aeruginosa.</title>
        <authorList>
            <person name="Morimoto D."/>
            <person name="Tominaga K."/>
            <person name="Nishimura Y."/>
            <person name="Yoshida N."/>
            <person name="Kimura S."/>
            <person name="Sako Y."/>
            <person name="Yoshida T."/>
        </authorList>
    </citation>
    <scope>NUCLEOTIDE SEQUENCE [LARGE SCALE GENOMIC DNA]</scope>
    <source>
        <strain evidence="2 3">11-30S32</strain>
    </source>
</reference>
<dbReference type="RefSeq" id="WP_147069901.1">
    <property type="nucleotide sequence ID" value="NZ_BHVU01000073.1"/>
</dbReference>
<dbReference type="GO" id="GO:0016787">
    <property type="term" value="F:hydrolase activity"/>
    <property type="evidence" value="ECO:0007669"/>
    <property type="project" value="UniProtKB-KW"/>
</dbReference>
<name>A0A510PGV0_MICAE</name>
<dbReference type="PRINTS" id="PR00111">
    <property type="entry name" value="ABHYDROLASE"/>
</dbReference>
<evidence type="ECO:0000313" key="3">
    <source>
        <dbReference type="Proteomes" id="UP000321223"/>
    </source>
</evidence>
<comment type="caution">
    <text evidence="2">The sequence shown here is derived from an EMBL/GenBank/DDBJ whole genome shotgun (WGS) entry which is preliminary data.</text>
</comment>
<proteinExistence type="predicted"/>
<dbReference type="EMBL" id="BHVU01000073">
    <property type="protein sequence ID" value="GCA92950.1"/>
    <property type="molecule type" value="Genomic_DNA"/>
</dbReference>
<keyword evidence="2" id="KW-0378">Hydrolase</keyword>
<dbReference type="InterPro" id="IPR029058">
    <property type="entry name" value="AB_hydrolase_fold"/>
</dbReference>
<dbReference type="Gene3D" id="3.40.50.1820">
    <property type="entry name" value="alpha/beta hydrolase"/>
    <property type="match status" value="1"/>
</dbReference>
<dbReference type="Pfam" id="PF12697">
    <property type="entry name" value="Abhydrolase_6"/>
    <property type="match status" value="1"/>
</dbReference>
<gene>
    <name evidence="2" type="ORF">MAE30S32_16020</name>
</gene>
<evidence type="ECO:0000259" key="1">
    <source>
        <dbReference type="Pfam" id="PF12697"/>
    </source>
</evidence>